<keyword evidence="4" id="KW-0472">Membrane</keyword>
<evidence type="ECO:0000259" key="6">
    <source>
        <dbReference type="Pfam" id="PF07980"/>
    </source>
</evidence>
<gene>
    <name evidence="8" type="ORF">SAMN05216490_4062</name>
</gene>
<reference evidence="8" key="1">
    <citation type="submission" date="2016-10" db="EMBL/GenBank/DDBJ databases">
        <authorList>
            <person name="de Groot N.N."/>
        </authorList>
    </citation>
    <scope>NUCLEOTIDE SEQUENCE [LARGE SCALE GENOMIC DNA]</scope>
    <source>
        <strain evidence="8">MP1X4</strain>
    </source>
</reference>
<proteinExistence type="inferred from homology"/>
<dbReference type="STRING" id="652787.SAMN05216490_4062"/>
<keyword evidence="3" id="KW-0732">Signal</keyword>
<sequence>MMKKANILNTHFNHSINMKKYIVALVVVGSLITSSCRKYVEIPAVGMHALKYTSDYQDLLNNTSVLEHSYSFPLVSSDDVSIDSIKYQNSFTTQTADVQFVLTYTWAPTRYATNVESDVDWERFYQQIMICNNVSDGVMTSEGGTVTQKNAILALALVHRAYAYLNLVNLYAPPYNPSTASTDLGVPLLTTANLFASLKRPPLADVYAQIIKDLTTALPNLPDLPAYNSDPSKAAAYAILAETSLEMRNFTDAGTYAGKALALQSTLIDLNTYASAPGTLPGKLLDPETIFSKLSSGYNFNKVTLSGDLLTLLGTKDLRYILFTGLNFGTAAYGRSYYRQNYNSNQDVYIGPNVPEMMLIKAESAARANDPATAVSLLNALRKKRFTPADYTDLTASNAADALALVINERRRELFGRGFRWFDMRRLNQDAAFAKTYTRVFKSVTYTLEPNSARYTYQIDNKYILLNPEIVQNP</sequence>
<evidence type="ECO:0000256" key="1">
    <source>
        <dbReference type="ARBA" id="ARBA00004442"/>
    </source>
</evidence>
<evidence type="ECO:0000256" key="5">
    <source>
        <dbReference type="ARBA" id="ARBA00023237"/>
    </source>
</evidence>
<comment type="subcellular location">
    <subcellularLocation>
        <location evidence="1">Cell outer membrane</location>
    </subcellularLocation>
</comment>
<keyword evidence="5" id="KW-0998">Cell outer membrane</keyword>
<evidence type="ECO:0000259" key="7">
    <source>
        <dbReference type="Pfam" id="PF14322"/>
    </source>
</evidence>
<name>A0A1H2BDM5_MUCMA</name>
<protein>
    <submittedName>
        <fullName evidence="8">SusD family protein</fullName>
    </submittedName>
</protein>
<dbReference type="SUPFAM" id="SSF48452">
    <property type="entry name" value="TPR-like"/>
    <property type="match status" value="1"/>
</dbReference>
<feature type="domain" description="SusD-like N-terminal" evidence="7">
    <location>
        <begin position="87"/>
        <end position="242"/>
    </location>
</feature>
<dbReference type="Pfam" id="PF07980">
    <property type="entry name" value="SusD_RagB"/>
    <property type="match status" value="1"/>
</dbReference>
<feature type="domain" description="RagB/SusD" evidence="6">
    <location>
        <begin position="356"/>
        <end position="474"/>
    </location>
</feature>
<evidence type="ECO:0000313" key="9">
    <source>
        <dbReference type="Proteomes" id="UP000199679"/>
    </source>
</evidence>
<dbReference type="AlphaFoldDB" id="A0A1H2BDM5"/>
<dbReference type="InterPro" id="IPR012944">
    <property type="entry name" value="SusD_RagB_dom"/>
</dbReference>
<dbReference type="Proteomes" id="UP000199679">
    <property type="component" value="Chromosome I"/>
</dbReference>
<dbReference type="InterPro" id="IPR011990">
    <property type="entry name" value="TPR-like_helical_dom_sf"/>
</dbReference>
<organism evidence="8 9">
    <name type="scientific">Mucilaginibacter mallensis</name>
    <dbReference type="NCBI Taxonomy" id="652787"/>
    <lineage>
        <taxon>Bacteria</taxon>
        <taxon>Pseudomonadati</taxon>
        <taxon>Bacteroidota</taxon>
        <taxon>Sphingobacteriia</taxon>
        <taxon>Sphingobacteriales</taxon>
        <taxon>Sphingobacteriaceae</taxon>
        <taxon>Mucilaginibacter</taxon>
    </lineage>
</organism>
<evidence type="ECO:0000256" key="2">
    <source>
        <dbReference type="ARBA" id="ARBA00006275"/>
    </source>
</evidence>
<evidence type="ECO:0000313" key="8">
    <source>
        <dbReference type="EMBL" id="SDT56363.1"/>
    </source>
</evidence>
<accession>A0A1H2BDM5</accession>
<evidence type="ECO:0000256" key="4">
    <source>
        <dbReference type="ARBA" id="ARBA00023136"/>
    </source>
</evidence>
<dbReference type="InterPro" id="IPR033985">
    <property type="entry name" value="SusD-like_N"/>
</dbReference>
<evidence type="ECO:0000256" key="3">
    <source>
        <dbReference type="ARBA" id="ARBA00022729"/>
    </source>
</evidence>
<dbReference type="Gene3D" id="1.25.40.390">
    <property type="match status" value="2"/>
</dbReference>
<dbReference type="GO" id="GO:0009279">
    <property type="term" value="C:cell outer membrane"/>
    <property type="evidence" value="ECO:0007669"/>
    <property type="project" value="UniProtKB-SubCell"/>
</dbReference>
<comment type="similarity">
    <text evidence="2">Belongs to the SusD family.</text>
</comment>
<dbReference type="Pfam" id="PF14322">
    <property type="entry name" value="SusD-like_3"/>
    <property type="match status" value="1"/>
</dbReference>
<keyword evidence="9" id="KW-1185">Reference proteome</keyword>
<dbReference type="EMBL" id="LT629740">
    <property type="protein sequence ID" value="SDT56363.1"/>
    <property type="molecule type" value="Genomic_DNA"/>
</dbReference>